<dbReference type="EMBL" id="GAKP01003238">
    <property type="protein sequence ID" value="JAC55714.1"/>
    <property type="molecule type" value="Transcribed_RNA"/>
</dbReference>
<protein>
    <submittedName>
        <fullName evidence="1">Uncharacterized protein</fullName>
    </submittedName>
</protein>
<sequence length="139" mass="15875">MDVGACALWMEIHTSISKAHMLIFCQASSTTNKPHLHTYVAVHEMLERRHDAPKKVLTDIRARHNADKRLQLLATSNNQNNYNYVAPADWRADVSELYTLKKLRSFQLSNGLNEGKAESILFSSVIHHPFCLSFHSIFL</sequence>
<reference evidence="1" key="1">
    <citation type="journal article" date="2014" name="BMC Genomics">
        <title>Characterizing the developmental transcriptome of the oriental fruit fly, Bactrocera dorsalis (Diptera: Tephritidae) through comparative genomic analysis with Drosophila melanogaster utilizing modENCODE datasets.</title>
        <authorList>
            <person name="Geib S.M."/>
            <person name="Calla B."/>
            <person name="Hall B."/>
            <person name="Hou S."/>
            <person name="Manoukis N.C."/>
        </authorList>
    </citation>
    <scope>NUCLEOTIDE SEQUENCE</scope>
    <source>
        <strain evidence="1">Punador</strain>
    </source>
</reference>
<name>A0A034WM65_BACDO</name>
<proteinExistence type="predicted"/>
<accession>A0A034WM65</accession>
<organism evidence="1">
    <name type="scientific">Bactrocera dorsalis</name>
    <name type="common">Oriental fruit fly</name>
    <name type="synonym">Dacus dorsalis</name>
    <dbReference type="NCBI Taxonomy" id="27457"/>
    <lineage>
        <taxon>Eukaryota</taxon>
        <taxon>Metazoa</taxon>
        <taxon>Ecdysozoa</taxon>
        <taxon>Arthropoda</taxon>
        <taxon>Hexapoda</taxon>
        <taxon>Insecta</taxon>
        <taxon>Pterygota</taxon>
        <taxon>Neoptera</taxon>
        <taxon>Endopterygota</taxon>
        <taxon>Diptera</taxon>
        <taxon>Brachycera</taxon>
        <taxon>Muscomorpha</taxon>
        <taxon>Tephritoidea</taxon>
        <taxon>Tephritidae</taxon>
        <taxon>Bactrocera</taxon>
        <taxon>Bactrocera</taxon>
    </lineage>
</organism>
<evidence type="ECO:0000313" key="1">
    <source>
        <dbReference type="EMBL" id="JAC55714.1"/>
    </source>
</evidence>
<dbReference type="AlphaFoldDB" id="A0A034WM65"/>